<dbReference type="EMBL" id="CP002691">
    <property type="protein sequence ID" value="AEE52388.1"/>
    <property type="molecule type" value="Genomic_DNA"/>
</dbReference>
<dbReference type="eggNOG" id="COG2849">
    <property type="taxonomic scope" value="Bacteria"/>
</dbReference>
<evidence type="ECO:0000313" key="3">
    <source>
        <dbReference type="Proteomes" id="UP000008461"/>
    </source>
</evidence>
<feature type="chain" id="PRO_5003310293" evidence="1">
    <location>
        <begin position="22"/>
        <end position="162"/>
    </location>
</feature>
<dbReference type="SUPFAM" id="SSF82185">
    <property type="entry name" value="Histone H3 K4-specific methyltransferase SET7/9 N-terminal domain"/>
    <property type="match status" value="1"/>
</dbReference>
<gene>
    <name evidence="2" type="ordered locus">Halhy_4548</name>
</gene>
<dbReference type="OrthoDB" id="659070at2"/>
<keyword evidence="3" id="KW-1185">Reference proteome</keyword>
<protein>
    <submittedName>
        <fullName evidence="2">MORN variant repeat-containing protein</fullName>
    </submittedName>
</protein>
<keyword evidence="1" id="KW-0732">Signal</keyword>
<dbReference type="AlphaFoldDB" id="F4KTH4"/>
<evidence type="ECO:0000256" key="1">
    <source>
        <dbReference type="SAM" id="SignalP"/>
    </source>
</evidence>
<dbReference type="RefSeq" id="WP_013766926.1">
    <property type="nucleotide sequence ID" value="NC_015510.1"/>
</dbReference>
<dbReference type="HOGENOM" id="CLU_1633101_0_0_10"/>
<proteinExistence type="predicted"/>
<evidence type="ECO:0000313" key="2">
    <source>
        <dbReference type="EMBL" id="AEE52388.1"/>
    </source>
</evidence>
<dbReference type="InterPro" id="IPR011652">
    <property type="entry name" value="MORN_2"/>
</dbReference>
<dbReference type="STRING" id="760192.Halhy_4548"/>
<reference evidence="2 3" key="1">
    <citation type="journal article" date="2011" name="Stand. Genomic Sci.">
        <title>Complete genome sequence of Haliscomenobacter hydrossis type strain (O).</title>
        <authorList>
            <consortium name="US DOE Joint Genome Institute (JGI-PGF)"/>
            <person name="Daligault H."/>
            <person name="Lapidus A."/>
            <person name="Zeytun A."/>
            <person name="Nolan M."/>
            <person name="Lucas S."/>
            <person name="Del Rio T.G."/>
            <person name="Tice H."/>
            <person name="Cheng J.F."/>
            <person name="Tapia R."/>
            <person name="Han C."/>
            <person name="Goodwin L."/>
            <person name="Pitluck S."/>
            <person name="Liolios K."/>
            <person name="Pagani I."/>
            <person name="Ivanova N."/>
            <person name="Huntemann M."/>
            <person name="Mavromatis K."/>
            <person name="Mikhailova N."/>
            <person name="Pati A."/>
            <person name="Chen A."/>
            <person name="Palaniappan K."/>
            <person name="Land M."/>
            <person name="Hauser L."/>
            <person name="Brambilla E.M."/>
            <person name="Rohde M."/>
            <person name="Verbarg S."/>
            <person name="Goker M."/>
            <person name="Bristow J."/>
            <person name="Eisen J.A."/>
            <person name="Markowitz V."/>
            <person name="Hugenholtz P."/>
            <person name="Kyrpides N.C."/>
            <person name="Klenk H.P."/>
            <person name="Woyke T."/>
        </authorList>
    </citation>
    <scope>NUCLEOTIDE SEQUENCE [LARGE SCALE GENOMIC DNA]</scope>
    <source>
        <strain evidence="3">ATCC 27775 / DSM 1100 / LMG 10767 / O</strain>
    </source>
</reference>
<reference key="2">
    <citation type="submission" date="2011-04" db="EMBL/GenBank/DDBJ databases">
        <title>Complete sequence of chromosome of Haliscomenobacter hydrossis DSM 1100.</title>
        <authorList>
            <consortium name="US DOE Joint Genome Institute (JGI-PGF)"/>
            <person name="Lucas S."/>
            <person name="Han J."/>
            <person name="Lapidus A."/>
            <person name="Bruce D."/>
            <person name="Goodwin L."/>
            <person name="Pitluck S."/>
            <person name="Peters L."/>
            <person name="Kyrpides N."/>
            <person name="Mavromatis K."/>
            <person name="Ivanova N."/>
            <person name="Ovchinnikova G."/>
            <person name="Pagani I."/>
            <person name="Daligault H."/>
            <person name="Detter J.C."/>
            <person name="Han C."/>
            <person name="Land M."/>
            <person name="Hauser L."/>
            <person name="Markowitz V."/>
            <person name="Cheng J.-F."/>
            <person name="Hugenholtz P."/>
            <person name="Woyke T."/>
            <person name="Wu D."/>
            <person name="Verbarg S."/>
            <person name="Frueling A."/>
            <person name="Brambilla E."/>
            <person name="Klenk H.-P."/>
            <person name="Eisen J.A."/>
        </authorList>
    </citation>
    <scope>NUCLEOTIDE SEQUENCE</scope>
    <source>
        <strain>DSM 1100</strain>
    </source>
</reference>
<sequence length="162" mass="18626">MNFQRTFIFSLAGLFLLLLNACDNPSAPKEVVLKHLDGSLKRRYTLVDSLIEGEMTEYYPGTGALQVKRIFVKGIQTGRTQLFYPDGKIKEVQYYQNGKKQGGDTIFFPNGDPQFVVTFKDGKMHGPMRKWDEDGKLFFEARYERDSLIEVTKKMEALPKNE</sequence>
<dbReference type="Proteomes" id="UP000008461">
    <property type="component" value="Chromosome"/>
</dbReference>
<organism evidence="2 3">
    <name type="scientific">Haliscomenobacter hydrossis (strain ATCC 27775 / DSM 1100 / LMG 10767 / O)</name>
    <dbReference type="NCBI Taxonomy" id="760192"/>
    <lineage>
        <taxon>Bacteria</taxon>
        <taxon>Pseudomonadati</taxon>
        <taxon>Bacteroidota</taxon>
        <taxon>Saprospiria</taxon>
        <taxon>Saprospirales</taxon>
        <taxon>Haliscomenobacteraceae</taxon>
        <taxon>Haliscomenobacter</taxon>
    </lineage>
</organism>
<accession>F4KTH4</accession>
<name>F4KTH4_HALH1</name>
<feature type="signal peptide" evidence="1">
    <location>
        <begin position="1"/>
        <end position="21"/>
    </location>
</feature>
<dbReference type="KEGG" id="hhy:Halhy_4548"/>
<dbReference type="Pfam" id="PF07661">
    <property type="entry name" value="MORN_2"/>
    <property type="match status" value="2"/>
</dbReference>
<dbReference type="Gene3D" id="3.90.930.1">
    <property type="match status" value="1"/>
</dbReference>